<evidence type="ECO:0000259" key="6">
    <source>
        <dbReference type="PROSITE" id="PS51352"/>
    </source>
</evidence>
<gene>
    <name evidence="7" type="ORF">CRP01_28060</name>
</gene>
<comment type="similarity">
    <text evidence="1">Belongs to the SCO1/2 family.</text>
</comment>
<dbReference type="OrthoDB" id="9811998at2"/>
<keyword evidence="3" id="KW-0479">Metal-binding</keyword>
<keyword evidence="4" id="KW-1015">Disulfide bond</keyword>
<keyword evidence="2 3" id="KW-0186">Copper</keyword>
<keyword evidence="5" id="KW-0732">Signal</keyword>
<feature type="binding site" evidence="3">
    <location>
        <position position="83"/>
    </location>
    <ligand>
        <name>Cu cation</name>
        <dbReference type="ChEBI" id="CHEBI:23378"/>
    </ligand>
</feature>
<feature type="signal peptide" evidence="5">
    <location>
        <begin position="1"/>
        <end position="22"/>
    </location>
</feature>
<name>A0A2D0N405_FLAN2</name>
<comment type="caution">
    <text evidence="7">The sequence shown here is derived from an EMBL/GenBank/DDBJ whole genome shotgun (WGS) entry which is preliminary data.</text>
</comment>
<dbReference type="InterPro" id="IPR003782">
    <property type="entry name" value="SCO1/SenC"/>
</dbReference>
<dbReference type="Proteomes" id="UP000223913">
    <property type="component" value="Unassembled WGS sequence"/>
</dbReference>
<keyword evidence="8" id="KW-1185">Reference proteome</keyword>
<proteinExistence type="inferred from homology"/>
<dbReference type="InterPro" id="IPR036249">
    <property type="entry name" value="Thioredoxin-like_sf"/>
</dbReference>
<evidence type="ECO:0000256" key="2">
    <source>
        <dbReference type="ARBA" id="ARBA00023008"/>
    </source>
</evidence>
<dbReference type="CDD" id="cd02968">
    <property type="entry name" value="SCO"/>
    <property type="match status" value="1"/>
</dbReference>
<dbReference type="InterPro" id="IPR013766">
    <property type="entry name" value="Thioredoxin_domain"/>
</dbReference>
<feature type="domain" description="Thioredoxin" evidence="6">
    <location>
        <begin position="41"/>
        <end position="204"/>
    </location>
</feature>
<dbReference type="PROSITE" id="PS51257">
    <property type="entry name" value="PROKAR_LIPOPROTEIN"/>
    <property type="match status" value="1"/>
</dbReference>
<evidence type="ECO:0000256" key="3">
    <source>
        <dbReference type="PIRSR" id="PIRSR603782-1"/>
    </source>
</evidence>
<evidence type="ECO:0000313" key="8">
    <source>
        <dbReference type="Proteomes" id="UP000223913"/>
    </source>
</evidence>
<reference evidence="7 8" key="1">
    <citation type="submission" date="2017-10" db="EMBL/GenBank/DDBJ databases">
        <title>The draft genome sequence of Lewinella nigricans NBRC 102662.</title>
        <authorList>
            <person name="Wang K."/>
        </authorList>
    </citation>
    <scope>NUCLEOTIDE SEQUENCE [LARGE SCALE GENOMIC DNA]</scope>
    <source>
        <strain evidence="7 8">NBRC 102662</strain>
    </source>
</reference>
<evidence type="ECO:0000256" key="4">
    <source>
        <dbReference type="PIRSR" id="PIRSR603782-2"/>
    </source>
</evidence>
<organism evidence="7 8">
    <name type="scientific">Flavilitoribacter nigricans (strain ATCC 23147 / DSM 23189 / NBRC 102662 / NCIMB 1420 / SS-2)</name>
    <name type="common">Lewinella nigricans</name>
    <dbReference type="NCBI Taxonomy" id="1122177"/>
    <lineage>
        <taxon>Bacteria</taxon>
        <taxon>Pseudomonadati</taxon>
        <taxon>Bacteroidota</taxon>
        <taxon>Saprospiria</taxon>
        <taxon>Saprospirales</taxon>
        <taxon>Lewinellaceae</taxon>
        <taxon>Flavilitoribacter</taxon>
    </lineage>
</organism>
<dbReference type="PANTHER" id="PTHR12151:SF25">
    <property type="entry name" value="LINALOOL DEHYDRATASE_ISOMERASE DOMAIN-CONTAINING PROTEIN"/>
    <property type="match status" value="1"/>
</dbReference>
<evidence type="ECO:0000256" key="1">
    <source>
        <dbReference type="ARBA" id="ARBA00010996"/>
    </source>
</evidence>
<dbReference type="Gene3D" id="3.40.30.10">
    <property type="entry name" value="Glutaredoxin"/>
    <property type="match status" value="1"/>
</dbReference>
<protein>
    <submittedName>
        <fullName evidence="7">SCO family protein</fullName>
    </submittedName>
</protein>
<feature type="disulfide bond" description="Redox-active" evidence="4">
    <location>
        <begin position="79"/>
        <end position="83"/>
    </location>
</feature>
<dbReference type="RefSeq" id="WP_099153380.1">
    <property type="nucleotide sequence ID" value="NZ_PDUD01000033.1"/>
</dbReference>
<dbReference type="AlphaFoldDB" id="A0A2D0N405"/>
<sequence length="207" mass="23435">MRYLPISLFLLTVLFAACSETAEPEELPIIGNHDIDPNTGDTTYHTIPAFSFVDQDSQVVNNSTFNGRAYVADFFFTSCPTICPKVKQQMLRIYDRFENDDRLLLLSHTIDTKRDSVARLKEYADGLAVSSDKWHFVTGDRDDIYDIANDYLSIAREDPDAPGGFDHSGWVILVDKNGHIRSFANGTVAEKMDELIEDIDWLLANDF</sequence>
<dbReference type="PANTHER" id="PTHR12151">
    <property type="entry name" value="ELECTRON TRANSPORT PROTIN SCO1/SENC FAMILY MEMBER"/>
    <property type="match status" value="1"/>
</dbReference>
<dbReference type="Pfam" id="PF02630">
    <property type="entry name" value="SCO1-SenC"/>
    <property type="match status" value="1"/>
</dbReference>
<dbReference type="PROSITE" id="PS51352">
    <property type="entry name" value="THIOREDOXIN_2"/>
    <property type="match status" value="1"/>
</dbReference>
<dbReference type="GO" id="GO:0046872">
    <property type="term" value="F:metal ion binding"/>
    <property type="evidence" value="ECO:0007669"/>
    <property type="project" value="UniProtKB-KW"/>
</dbReference>
<evidence type="ECO:0000313" key="7">
    <source>
        <dbReference type="EMBL" id="PHN03251.1"/>
    </source>
</evidence>
<evidence type="ECO:0000256" key="5">
    <source>
        <dbReference type="SAM" id="SignalP"/>
    </source>
</evidence>
<feature type="binding site" evidence="3">
    <location>
        <position position="167"/>
    </location>
    <ligand>
        <name>Cu cation</name>
        <dbReference type="ChEBI" id="CHEBI:23378"/>
    </ligand>
</feature>
<dbReference type="EMBL" id="PDUD01000033">
    <property type="protein sequence ID" value="PHN03251.1"/>
    <property type="molecule type" value="Genomic_DNA"/>
</dbReference>
<feature type="binding site" evidence="3">
    <location>
        <position position="79"/>
    </location>
    <ligand>
        <name>Cu cation</name>
        <dbReference type="ChEBI" id="CHEBI:23378"/>
    </ligand>
</feature>
<feature type="chain" id="PRO_5012722786" evidence="5">
    <location>
        <begin position="23"/>
        <end position="207"/>
    </location>
</feature>
<accession>A0A2D0N405</accession>
<dbReference type="SUPFAM" id="SSF52833">
    <property type="entry name" value="Thioredoxin-like"/>
    <property type="match status" value="1"/>
</dbReference>